<dbReference type="PANTHER" id="PTHR30146:SF120">
    <property type="entry name" value="ALANINE RACEMASE"/>
    <property type="match status" value="1"/>
</dbReference>
<protein>
    <submittedName>
        <fullName evidence="5">LacI family transcriptional regulator</fullName>
    </submittedName>
</protein>
<dbReference type="CDD" id="cd01392">
    <property type="entry name" value="HTH_LacI"/>
    <property type="match status" value="1"/>
</dbReference>
<dbReference type="InterPro" id="IPR046335">
    <property type="entry name" value="LacI/GalR-like_sensor"/>
</dbReference>
<keyword evidence="3" id="KW-0804">Transcription</keyword>
<dbReference type="Pfam" id="PF13377">
    <property type="entry name" value="Peripla_BP_3"/>
    <property type="match status" value="1"/>
</dbReference>
<dbReference type="SUPFAM" id="SSF47413">
    <property type="entry name" value="lambda repressor-like DNA-binding domains"/>
    <property type="match status" value="1"/>
</dbReference>
<evidence type="ECO:0000256" key="2">
    <source>
        <dbReference type="ARBA" id="ARBA00023125"/>
    </source>
</evidence>
<proteinExistence type="predicted"/>
<evidence type="ECO:0000256" key="3">
    <source>
        <dbReference type="ARBA" id="ARBA00023163"/>
    </source>
</evidence>
<evidence type="ECO:0000313" key="5">
    <source>
        <dbReference type="EMBL" id="AND17397.1"/>
    </source>
</evidence>
<dbReference type="PROSITE" id="PS50932">
    <property type="entry name" value="HTH_LACI_2"/>
    <property type="match status" value="1"/>
</dbReference>
<dbReference type="Pfam" id="PF00356">
    <property type="entry name" value="LacI"/>
    <property type="match status" value="1"/>
</dbReference>
<dbReference type="PATRIC" id="fig|33888.3.peg.2533"/>
<dbReference type="RefSeq" id="WP_068255177.1">
    <property type="nucleotide sequence ID" value="NZ_CP015515.1"/>
</dbReference>
<evidence type="ECO:0000259" key="4">
    <source>
        <dbReference type="PROSITE" id="PS50932"/>
    </source>
</evidence>
<feature type="domain" description="HTH lacI-type" evidence="4">
    <location>
        <begin position="2"/>
        <end position="56"/>
    </location>
</feature>
<dbReference type="InterPro" id="IPR028082">
    <property type="entry name" value="Peripla_BP_I"/>
</dbReference>
<dbReference type="OrthoDB" id="3510266at2"/>
<organism evidence="5 6">
    <name type="scientific">Rathayibacter tritici</name>
    <dbReference type="NCBI Taxonomy" id="33888"/>
    <lineage>
        <taxon>Bacteria</taxon>
        <taxon>Bacillati</taxon>
        <taxon>Actinomycetota</taxon>
        <taxon>Actinomycetes</taxon>
        <taxon>Micrococcales</taxon>
        <taxon>Microbacteriaceae</taxon>
        <taxon>Rathayibacter</taxon>
    </lineage>
</organism>
<name>A0A160KUS4_9MICO</name>
<accession>A0A160KUS4</accession>
<dbReference type="Gene3D" id="1.10.260.40">
    <property type="entry name" value="lambda repressor-like DNA-binding domains"/>
    <property type="match status" value="1"/>
</dbReference>
<dbReference type="PROSITE" id="PS00356">
    <property type="entry name" value="HTH_LACI_1"/>
    <property type="match status" value="1"/>
</dbReference>
<dbReference type="SUPFAM" id="SSF53822">
    <property type="entry name" value="Periplasmic binding protein-like I"/>
    <property type="match status" value="1"/>
</dbReference>
<dbReference type="STRING" id="33888.A6122_2274"/>
<evidence type="ECO:0000256" key="1">
    <source>
        <dbReference type="ARBA" id="ARBA00023015"/>
    </source>
</evidence>
<dbReference type="Gene3D" id="3.40.50.2300">
    <property type="match status" value="2"/>
</dbReference>
<sequence length="346" mass="36538">MPGIEEVAELAGVSKATVSRALSGRGYVSAGTKQRVERAATSLGYVVSANASSLVTGRSNNIAVIIPIINQWFFAGIIEGIERALLAAGYDLLLYNIDKHLDARRSVFEYYLVRKRVDAIVAVTLEISPHETEALLALGKPIVGIGGELPGIPTFSIDDIAASRLATEHLLSLGHERVVHIGGLAEEETDFHVHTQRRDGFRRALAAAGLEPGAQDVVHTTFDIPGGHRAGRQVLGDPRTRPTAIFAASDEIAIGIILAARELGLSVPEDVSVIGIDDHPLAELFGLSSIRQDPCQQGELAVALVLDALAALGRGEAPPPARHTLIPASLVVRTSTSAPRGARIGA</sequence>
<dbReference type="Proteomes" id="UP000077071">
    <property type="component" value="Chromosome"/>
</dbReference>
<keyword evidence="2" id="KW-0238">DNA-binding</keyword>
<keyword evidence="6" id="KW-1185">Reference proteome</keyword>
<dbReference type="GO" id="GO:0000976">
    <property type="term" value="F:transcription cis-regulatory region binding"/>
    <property type="evidence" value="ECO:0007669"/>
    <property type="project" value="TreeGrafter"/>
</dbReference>
<keyword evidence="1" id="KW-0805">Transcription regulation</keyword>
<dbReference type="CDD" id="cd06267">
    <property type="entry name" value="PBP1_LacI_sugar_binding-like"/>
    <property type="match status" value="1"/>
</dbReference>
<reference evidence="5 6" key="1">
    <citation type="submission" date="2016-05" db="EMBL/GenBank/DDBJ databases">
        <title>Complete genome sequence of Rathayibacter tritici NCPPB 1953.</title>
        <authorList>
            <person name="Park J."/>
            <person name="Lee H.-H."/>
            <person name="Lee S.-W."/>
            <person name="Seo Y.-S."/>
        </authorList>
    </citation>
    <scope>NUCLEOTIDE SEQUENCE [LARGE SCALE GENOMIC DNA]</scope>
    <source>
        <strain evidence="5 6">NCPPB 1953</strain>
    </source>
</reference>
<evidence type="ECO:0000313" key="6">
    <source>
        <dbReference type="Proteomes" id="UP000077071"/>
    </source>
</evidence>
<dbReference type="InterPro" id="IPR000843">
    <property type="entry name" value="HTH_LacI"/>
</dbReference>
<gene>
    <name evidence="5" type="ORF">A6122_2274</name>
</gene>
<dbReference type="InterPro" id="IPR010982">
    <property type="entry name" value="Lambda_DNA-bd_dom_sf"/>
</dbReference>
<dbReference type="PANTHER" id="PTHR30146">
    <property type="entry name" value="LACI-RELATED TRANSCRIPTIONAL REPRESSOR"/>
    <property type="match status" value="1"/>
</dbReference>
<dbReference type="SMART" id="SM00354">
    <property type="entry name" value="HTH_LACI"/>
    <property type="match status" value="1"/>
</dbReference>
<dbReference type="GO" id="GO:0003700">
    <property type="term" value="F:DNA-binding transcription factor activity"/>
    <property type="evidence" value="ECO:0007669"/>
    <property type="project" value="TreeGrafter"/>
</dbReference>
<dbReference type="AlphaFoldDB" id="A0A160KUS4"/>
<dbReference type="EMBL" id="CP015515">
    <property type="protein sequence ID" value="AND17397.1"/>
    <property type="molecule type" value="Genomic_DNA"/>
</dbReference>
<dbReference type="KEGG" id="rtn:A6122_2274"/>